<keyword evidence="7" id="KW-0378">Hydrolase</keyword>
<dbReference type="InterPro" id="IPR013656">
    <property type="entry name" value="PAS_4"/>
</dbReference>
<dbReference type="PROSITE" id="PS50112">
    <property type="entry name" value="PAS"/>
    <property type="match status" value="1"/>
</dbReference>
<evidence type="ECO:0000256" key="9">
    <source>
        <dbReference type="ARBA" id="ARBA00022842"/>
    </source>
</evidence>
<evidence type="ECO:0000313" key="17">
    <source>
        <dbReference type="EMBL" id="KUO06153.1"/>
    </source>
</evidence>
<dbReference type="Gene3D" id="3.30.565.10">
    <property type="entry name" value="Histidine kinase-like ATPase, C-terminal domain"/>
    <property type="match status" value="1"/>
</dbReference>
<dbReference type="EMBL" id="LMWY01000003">
    <property type="protein sequence ID" value="KUO06153.1"/>
    <property type="molecule type" value="Genomic_DNA"/>
</dbReference>
<keyword evidence="2" id="KW-0597">Phosphoprotein</keyword>
<dbReference type="InterPro" id="IPR013767">
    <property type="entry name" value="PAS_fold"/>
</dbReference>
<evidence type="ECO:0000313" key="18">
    <source>
        <dbReference type="Proteomes" id="UP000053429"/>
    </source>
</evidence>
<evidence type="ECO:0000256" key="8">
    <source>
        <dbReference type="ARBA" id="ARBA00022840"/>
    </source>
</evidence>
<dbReference type="InterPro" id="IPR035965">
    <property type="entry name" value="PAS-like_dom_sf"/>
</dbReference>
<dbReference type="Pfam" id="PF00989">
    <property type="entry name" value="PAS"/>
    <property type="match status" value="1"/>
</dbReference>
<keyword evidence="18" id="KW-1185">Reference proteome</keyword>
<comment type="function">
    <text evidence="13">Primarily acts as an independent SigF regulator that is sensitive to the osmosensory signal, mediating the cross talk of PknD with the SigF regulon. Possesses both phosphatase and kinase activities. The kinase domain functions as a classic anti-sigma factor-like kinase to phosphorylate the anti-anti-sigma factor domain at the canonical regulatory site, and the phosphatase domain antagonizes this activity.</text>
</comment>
<dbReference type="RefSeq" id="WP_062716718.1">
    <property type="nucleotide sequence ID" value="NZ_KQ948924.1"/>
</dbReference>
<comment type="catalytic activity">
    <reaction evidence="12">
        <text>O-phospho-L-seryl-[protein] + H2O = L-seryl-[protein] + phosphate</text>
        <dbReference type="Rhea" id="RHEA:20629"/>
        <dbReference type="Rhea" id="RHEA-COMP:9863"/>
        <dbReference type="Rhea" id="RHEA-COMP:11604"/>
        <dbReference type="ChEBI" id="CHEBI:15377"/>
        <dbReference type="ChEBI" id="CHEBI:29999"/>
        <dbReference type="ChEBI" id="CHEBI:43474"/>
        <dbReference type="ChEBI" id="CHEBI:83421"/>
        <dbReference type="EC" id="3.1.3.16"/>
    </reaction>
</comment>
<dbReference type="InterPro" id="IPR001932">
    <property type="entry name" value="PPM-type_phosphatase-like_dom"/>
</dbReference>
<dbReference type="GO" id="GO:0005524">
    <property type="term" value="F:ATP binding"/>
    <property type="evidence" value="ECO:0007669"/>
    <property type="project" value="UniProtKB-KW"/>
</dbReference>
<dbReference type="InterPro" id="IPR000014">
    <property type="entry name" value="PAS"/>
</dbReference>
<dbReference type="Pfam" id="PF13581">
    <property type="entry name" value="HATPase_c_2"/>
    <property type="match status" value="1"/>
</dbReference>
<evidence type="ECO:0000256" key="15">
    <source>
        <dbReference type="ARBA" id="ARBA00081350"/>
    </source>
</evidence>
<dbReference type="CDD" id="cd16936">
    <property type="entry name" value="HATPase_RsbW-like"/>
    <property type="match status" value="1"/>
</dbReference>
<keyword evidence="6" id="KW-0418">Kinase</keyword>
<dbReference type="InterPro" id="IPR036457">
    <property type="entry name" value="PPM-type-like_dom_sf"/>
</dbReference>
<evidence type="ECO:0000256" key="2">
    <source>
        <dbReference type="ARBA" id="ARBA00022553"/>
    </source>
</evidence>
<dbReference type="GO" id="GO:0006355">
    <property type="term" value="P:regulation of DNA-templated transcription"/>
    <property type="evidence" value="ECO:0007669"/>
    <property type="project" value="InterPro"/>
</dbReference>
<dbReference type="InterPro" id="IPR052016">
    <property type="entry name" value="Bact_Sigma-Reg"/>
</dbReference>
<name>A0A101U8M4_9ACTN</name>
<dbReference type="SUPFAM" id="SSF55874">
    <property type="entry name" value="ATPase domain of HSP90 chaperone/DNA topoisomerase II/histidine kinase"/>
    <property type="match status" value="1"/>
</dbReference>
<dbReference type="Gene3D" id="3.30.450.40">
    <property type="match status" value="1"/>
</dbReference>
<dbReference type="FunFam" id="3.30.565.10:FF:000028">
    <property type="entry name" value="PAS sensor protein"/>
    <property type="match status" value="1"/>
</dbReference>
<evidence type="ECO:0000256" key="7">
    <source>
        <dbReference type="ARBA" id="ARBA00022801"/>
    </source>
</evidence>
<evidence type="ECO:0000256" key="10">
    <source>
        <dbReference type="ARBA" id="ARBA00022912"/>
    </source>
</evidence>
<evidence type="ECO:0000256" key="5">
    <source>
        <dbReference type="ARBA" id="ARBA00022741"/>
    </source>
</evidence>
<evidence type="ECO:0000256" key="6">
    <source>
        <dbReference type="ARBA" id="ARBA00022777"/>
    </source>
</evidence>
<keyword evidence="5" id="KW-0547">Nucleotide-binding</keyword>
<keyword evidence="10" id="KW-0904">Protein phosphatase</keyword>
<keyword evidence="11" id="KW-0464">Manganese</keyword>
<evidence type="ECO:0000256" key="4">
    <source>
        <dbReference type="ARBA" id="ARBA00022723"/>
    </source>
</evidence>
<keyword evidence="9" id="KW-0460">Magnesium</keyword>
<feature type="domain" description="PAS" evidence="16">
    <location>
        <begin position="24"/>
        <end position="59"/>
    </location>
</feature>
<evidence type="ECO:0000256" key="11">
    <source>
        <dbReference type="ARBA" id="ARBA00023211"/>
    </source>
</evidence>
<proteinExistence type="predicted"/>
<dbReference type="GO" id="GO:0004722">
    <property type="term" value="F:protein serine/threonine phosphatase activity"/>
    <property type="evidence" value="ECO:0007669"/>
    <property type="project" value="UniProtKB-EC"/>
</dbReference>
<dbReference type="Pfam" id="PF07228">
    <property type="entry name" value="SpoIIE"/>
    <property type="match status" value="1"/>
</dbReference>
<evidence type="ECO:0000256" key="12">
    <source>
        <dbReference type="ARBA" id="ARBA00047761"/>
    </source>
</evidence>
<dbReference type="GO" id="GO:0016301">
    <property type="term" value="F:kinase activity"/>
    <property type="evidence" value="ECO:0007669"/>
    <property type="project" value="UniProtKB-KW"/>
</dbReference>
<evidence type="ECO:0000256" key="3">
    <source>
        <dbReference type="ARBA" id="ARBA00022679"/>
    </source>
</evidence>
<dbReference type="STRING" id="661399.AQJ67_05005"/>
<dbReference type="PANTHER" id="PTHR43156">
    <property type="entry name" value="STAGE II SPORULATION PROTEIN E-RELATED"/>
    <property type="match status" value="1"/>
</dbReference>
<keyword evidence="8" id="KW-0067">ATP-binding</keyword>
<dbReference type="EC" id="3.1.3.16" evidence="1"/>
<dbReference type="SUPFAM" id="SSF55785">
    <property type="entry name" value="PYP-like sensor domain (PAS domain)"/>
    <property type="match status" value="2"/>
</dbReference>
<protein>
    <recommendedName>
        <fullName evidence="1">protein-serine/threonine phosphatase</fullName>
        <ecNumber evidence="1">3.1.3.16</ecNumber>
    </recommendedName>
    <alternativeName>
        <fullName evidence="15">Protein-serine/threonine phosphatase</fullName>
    </alternativeName>
    <alternativeName>
        <fullName evidence="14">Serine/threonine-protein kinase</fullName>
    </alternativeName>
</protein>
<dbReference type="SMART" id="SM00091">
    <property type="entry name" value="PAS"/>
    <property type="match status" value="2"/>
</dbReference>
<dbReference type="PANTHER" id="PTHR43156:SF2">
    <property type="entry name" value="STAGE II SPORULATION PROTEIN E"/>
    <property type="match status" value="1"/>
</dbReference>
<dbReference type="SUPFAM" id="SSF81606">
    <property type="entry name" value="PP2C-like"/>
    <property type="match status" value="1"/>
</dbReference>
<evidence type="ECO:0000256" key="13">
    <source>
        <dbReference type="ARBA" id="ARBA00056274"/>
    </source>
</evidence>
<organism evidence="17 18">
    <name type="scientific">Streptomyces caeruleatus</name>
    <dbReference type="NCBI Taxonomy" id="661399"/>
    <lineage>
        <taxon>Bacteria</taxon>
        <taxon>Bacillati</taxon>
        <taxon>Actinomycetota</taxon>
        <taxon>Actinomycetes</taxon>
        <taxon>Kitasatosporales</taxon>
        <taxon>Streptomycetaceae</taxon>
        <taxon>Streptomyces</taxon>
    </lineage>
</organism>
<evidence type="ECO:0000256" key="14">
    <source>
        <dbReference type="ARBA" id="ARBA00075117"/>
    </source>
</evidence>
<keyword evidence="4" id="KW-0479">Metal-binding</keyword>
<sequence>MSSDNMRAKTKRADPFDVPTAATVVLDTLETIIGWSSAAEELFGYPTAEALGRPVGDLLGDAVRRAAFQESGRRYATCPARHRGGRTVPVALVSSPLGHAEGGAAWLLSAVSVARYQQWASDQAMLNGLSEQSPIEITIYDTQARGKWINAAVEKRFGWTLEDWIGRRAADLLPQGAVLSQNGEPAPTLDNVIKRVLDTGKPLIDLRYHSPTRLDPHHDHIWSCSYFRMQDDDGRTLGVCETAVDITDRYVVRQRMALLSRAGGRLGQTLDIARTADDLADLAAPEFADVVQVDLLETVLRGEEPGEWTSRMSARPDLRRMADRGGSLAVAGAAPPHPIEYPPGSPQLLCLTEGHPVARDRDLAVPLLARETVLGLVTFQRLPPRDPFDSEEISLAEELVSRTAVCVDNGRRYAREHAAALMLQRDLLPRHLPEPMAVDVAHRYLPAAGAVGVGGDWYDVIPLSGARVALVIGDVAGHGMRAAATMGRIRTTVAALAALDLAPEELLARLDDLVARPLGEEDDRAMGVTCLYAIYDPVAQHCLMARAGHLPPALVSPEGHAEIIDLPAGPPLGVGGLPFESVGFHLPEGSVLALFTDGLVESRDRDIDVGLRKLCDALSVPGRALEETCDGVVADALPGSAEDDAALLLVRVHALSDAQVASWDLPAEPAEVARCRDLAVHKLADWGHDEVAFVVELVVSELVTNAIRYGGSPIRLRLIRDQDLVCEVSDGGHTSPHLLRAGMDEEGGRGLFLVAQLTERWGTRYTASGKTIWAEVPLSRSA</sequence>
<evidence type="ECO:0000256" key="1">
    <source>
        <dbReference type="ARBA" id="ARBA00013081"/>
    </source>
</evidence>
<dbReference type="Proteomes" id="UP000053429">
    <property type="component" value="Unassembled WGS sequence"/>
</dbReference>
<reference evidence="17 18" key="1">
    <citation type="submission" date="2015-10" db="EMBL/GenBank/DDBJ databases">
        <title>Draft genome sequence of Streptomyces caeruleatus NRRL B-24802, type strain for the species Streptomyces caeruleatus.</title>
        <authorList>
            <person name="Ruckert C."/>
            <person name="Winkler A."/>
            <person name="Kalinowski J."/>
            <person name="Kampfer P."/>
            <person name="Glaeser S."/>
        </authorList>
    </citation>
    <scope>NUCLEOTIDE SEQUENCE [LARGE SCALE GENOMIC DNA]</scope>
    <source>
        <strain evidence="17 18">NRRL B-24802</strain>
    </source>
</reference>
<dbReference type="InterPro" id="IPR036890">
    <property type="entry name" value="HATPase_C_sf"/>
</dbReference>
<dbReference type="Pfam" id="PF08448">
    <property type="entry name" value="PAS_4"/>
    <property type="match status" value="1"/>
</dbReference>
<dbReference type="GO" id="GO:0046872">
    <property type="term" value="F:metal ion binding"/>
    <property type="evidence" value="ECO:0007669"/>
    <property type="project" value="UniProtKB-KW"/>
</dbReference>
<dbReference type="Gene3D" id="3.30.450.20">
    <property type="entry name" value="PAS domain"/>
    <property type="match status" value="2"/>
</dbReference>
<dbReference type="FunFam" id="3.60.40.10:FF:000005">
    <property type="entry name" value="Serine/threonine protein phosphatase"/>
    <property type="match status" value="1"/>
</dbReference>
<dbReference type="InterPro" id="IPR029016">
    <property type="entry name" value="GAF-like_dom_sf"/>
</dbReference>
<gene>
    <name evidence="17" type="ORF">AQJ67_05005</name>
</gene>
<dbReference type="CDD" id="cd00130">
    <property type="entry name" value="PAS"/>
    <property type="match status" value="2"/>
</dbReference>
<keyword evidence="3" id="KW-0808">Transferase</keyword>
<dbReference type="Gene3D" id="3.60.40.10">
    <property type="entry name" value="PPM-type phosphatase domain"/>
    <property type="match status" value="1"/>
</dbReference>
<accession>A0A101U8M4</accession>
<evidence type="ECO:0000259" key="16">
    <source>
        <dbReference type="PROSITE" id="PS50112"/>
    </source>
</evidence>
<dbReference type="SMART" id="SM00331">
    <property type="entry name" value="PP2C_SIG"/>
    <property type="match status" value="1"/>
</dbReference>
<dbReference type="SUPFAM" id="SSF55781">
    <property type="entry name" value="GAF domain-like"/>
    <property type="match status" value="1"/>
</dbReference>
<dbReference type="OrthoDB" id="118142at2"/>
<comment type="caution">
    <text evidence="17">The sequence shown here is derived from an EMBL/GenBank/DDBJ whole genome shotgun (WGS) entry which is preliminary data.</text>
</comment>
<dbReference type="InterPro" id="IPR003594">
    <property type="entry name" value="HATPase_dom"/>
</dbReference>
<dbReference type="AlphaFoldDB" id="A0A101U8M4"/>